<evidence type="ECO:0000256" key="2">
    <source>
        <dbReference type="SAM" id="SignalP"/>
    </source>
</evidence>
<proteinExistence type="predicted"/>
<evidence type="ECO:0000313" key="4">
    <source>
        <dbReference type="Proteomes" id="UP000234345"/>
    </source>
</evidence>
<feature type="signal peptide" evidence="2">
    <location>
        <begin position="1"/>
        <end position="18"/>
    </location>
</feature>
<gene>
    <name evidence="3" type="ORF">XFF6991_520093</name>
</gene>
<dbReference type="Proteomes" id="UP000234345">
    <property type="component" value="Unassembled WGS sequence"/>
</dbReference>
<feature type="region of interest" description="Disordered" evidence="1">
    <location>
        <begin position="71"/>
        <end position="93"/>
    </location>
</feature>
<protein>
    <recommendedName>
        <fullName evidence="5">Secreted protein</fullName>
    </recommendedName>
</protein>
<feature type="chain" id="PRO_5030699135" description="Secreted protein" evidence="2">
    <location>
        <begin position="19"/>
        <end position="93"/>
    </location>
</feature>
<organism evidence="3 4">
    <name type="scientific">Xanthomonas campestris pv. phaseoli</name>
    <dbReference type="NCBI Taxonomy" id="317013"/>
    <lineage>
        <taxon>Bacteria</taxon>
        <taxon>Pseudomonadati</taxon>
        <taxon>Pseudomonadota</taxon>
        <taxon>Gammaproteobacteria</taxon>
        <taxon>Lysobacterales</taxon>
        <taxon>Lysobacteraceae</taxon>
        <taxon>Xanthomonas</taxon>
    </lineage>
</organism>
<name>A0A7Z7NII0_XANCH</name>
<dbReference type="EMBL" id="OCZC01000080">
    <property type="protein sequence ID" value="SOO26119.1"/>
    <property type="molecule type" value="Genomic_DNA"/>
</dbReference>
<dbReference type="AlphaFoldDB" id="A0A7Z7NII0"/>
<comment type="caution">
    <text evidence="3">The sequence shown here is derived from an EMBL/GenBank/DDBJ whole genome shotgun (WGS) entry which is preliminary data.</text>
</comment>
<sequence>MLMIFFSAAAISSLMVRACCSARQVGPNASHSFAGNANKQASLSLAAATREQSVFTFDGVADLSWAEALTSGDEQPVNTDNNDVANHSGTILL</sequence>
<evidence type="ECO:0008006" key="5">
    <source>
        <dbReference type="Google" id="ProtNLM"/>
    </source>
</evidence>
<keyword evidence="2" id="KW-0732">Signal</keyword>
<reference evidence="3 4" key="1">
    <citation type="submission" date="2017-10" db="EMBL/GenBank/DDBJ databases">
        <authorList>
            <person name="Regsiter A."/>
            <person name="William W."/>
        </authorList>
    </citation>
    <scope>NUCLEOTIDE SEQUENCE [LARGE SCALE GENOMIC DNA]</scope>
    <source>
        <strain evidence="3 4">CFBP6991</strain>
    </source>
</reference>
<accession>A0A7Z7NII0</accession>
<evidence type="ECO:0000256" key="1">
    <source>
        <dbReference type="SAM" id="MobiDB-lite"/>
    </source>
</evidence>
<evidence type="ECO:0000313" key="3">
    <source>
        <dbReference type="EMBL" id="SOO26119.1"/>
    </source>
</evidence>
<feature type="compositionally biased region" description="Polar residues" evidence="1">
    <location>
        <begin position="72"/>
        <end position="93"/>
    </location>
</feature>